<dbReference type="EMBL" id="WNKX01000019">
    <property type="protein sequence ID" value="MTW13122.1"/>
    <property type="molecule type" value="Genomic_DNA"/>
</dbReference>
<comment type="caution">
    <text evidence="1">The sequence shown here is derived from an EMBL/GenBank/DDBJ whole genome shotgun (WGS) entry which is preliminary data.</text>
</comment>
<dbReference type="OrthoDB" id="574237at2"/>
<name>A0A6L6QL46_9BURK</name>
<evidence type="ECO:0000313" key="2">
    <source>
        <dbReference type="Proteomes" id="UP000472320"/>
    </source>
</evidence>
<sequence length="211" mass="23719">MFALGLIGSVLASAADQHAPIAAPVVVVGDSWTFQYTDVWKNEPGSLRQVEVTAINDSGIEADYKRVDTGEVFSHQRFSREMNPFDRGSKHFAPAFTRYAFPLEAGKTWSSEATADNPTTGKHFRYQIEGKALGWEKIKVQAGEFDAMKIEITAYYQNDEIARNRGSAKSTETVWYAPAVKNYVKLEYQDTDRNGRVANRDMWELTAYASK</sequence>
<organism evidence="1 2">
    <name type="scientific">Massilia eburnea</name>
    <dbReference type="NCBI Taxonomy" id="1776165"/>
    <lineage>
        <taxon>Bacteria</taxon>
        <taxon>Pseudomonadati</taxon>
        <taxon>Pseudomonadota</taxon>
        <taxon>Betaproteobacteria</taxon>
        <taxon>Burkholderiales</taxon>
        <taxon>Oxalobacteraceae</taxon>
        <taxon>Telluria group</taxon>
        <taxon>Massilia</taxon>
    </lineage>
</organism>
<gene>
    <name evidence="1" type="ORF">GM658_21180</name>
</gene>
<dbReference type="RefSeq" id="WP_155456050.1">
    <property type="nucleotide sequence ID" value="NZ_WNKX01000019.1"/>
</dbReference>
<reference evidence="1 2" key="1">
    <citation type="submission" date="2019-11" db="EMBL/GenBank/DDBJ databases">
        <title>Type strains purchased from KCTC, JCM and DSMZ.</title>
        <authorList>
            <person name="Lu H."/>
        </authorList>
    </citation>
    <scope>NUCLEOTIDE SEQUENCE [LARGE SCALE GENOMIC DNA]</scope>
    <source>
        <strain evidence="1 2">JCM 31587</strain>
    </source>
</reference>
<keyword evidence="2" id="KW-1185">Reference proteome</keyword>
<dbReference type="Gene3D" id="2.40.360.20">
    <property type="match status" value="1"/>
</dbReference>
<dbReference type="AlphaFoldDB" id="A0A6L6QL46"/>
<evidence type="ECO:0000313" key="1">
    <source>
        <dbReference type="EMBL" id="MTW13122.1"/>
    </source>
</evidence>
<proteinExistence type="predicted"/>
<protein>
    <submittedName>
        <fullName evidence="1">Uncharacterized protein</fullName>
    </submittedName>
</protein>
<dbReference type="Proteomes" id="UP000472320">
    <property type="component" value="Unassembled WGS sequence"/>
</dbReference>
<accession>A0A6L6QL46</accession>